<dbReference type="Gene3D" id="1.25.40.10">
    <property type="entry name" value="Tetratricopeptide repeat domain"/>
    <property type="match status" value="1"/>
</dbReference>
<dbReference type="InterPro" id="IPR036249">
    <property type="entry name" value="Thioredoxin-like_sf"/>
</dbReference>
<evidence type="ECO:0000259" key="2">
    <source>
        <dbReference type="PROSITE" id="PS51352"/>
    </source>
</evidence>
<sequence>MAQEEQESNPKLEALRTEKDQKILQTKIKDLENGTAEDMDLLIQYYNNDAAKKDAITKSLLTKFPDSQSARMQRMVSFLKVKGAENIEAHLQSMIKAYPKVNLDMEKSMLSSMYAEEPNSTKVLQYINAMKDPVFRLRALVMAIDLMAAIDNAKALDLATGELAEAKKMKGRTVLSEPLKVDPKAVYDDYINIYGKLLFKAGKNDEAYKYTSEAYNSIKERDAELIENYAFLSSLKGQYEEALPILSKAVEEGKFEQKYMEQVRRGYAKLNPGKDVDAYIAGLQKVFIDKIKTHVSKLMINESAPNFTVTDVSGKKVSLVDFKGKTIVLDFWATWCGPCVASFPAMQMAANRYAKDPNVKFLFIHTWDNVPDPLTDAKNFLSKRDYKFDLYMDLVDQSTKRSPAADSFKVKGIPAKFIIDGNGRIRFNIEGFEGKAEAAAEEVSQMIELARS</sequence>
<dbReference type="SUPFAM" id="SSF52833">
    <property type="entry name" value="Thioredoxin-like"/>
    <property type="match status" value="1"/>
</dbReference>
<dbReference type="InterPro" id="IPR017937">
    <property type="entry name" value="Thioredoxin_CS"/>
</dbReference>
<dbReference type="GO" id="GO:0006950">
    <property type="term" value="P:response to stress"/>
    <property type="evidence" value="ECO:0007669"/>
    <property type="project" value="UniProtKB-ARBA"/>
</dbReference>
<evidence type="ECO:0000313" key="3">
    <source>
        <dbReference type="EMBL" id="AOM79345.1"/>
    </source>
</evidence>
<evidence type="ECO:0000256" key="1">
    <source>
        <dbReference type="ARBA" id="ARBA00023284"/>
    </source>
</evidence>
<evidence type="ECO:0000313" key="4">
    <source>
        <dbReference type="Proteomes" id="UP000094313"/>
    </source>
</evidence>
<gene>
    <name evidence="3" type="ORF">BFS30_20535</name>
</gene>
<dbReference type="PANTHER" id="PTHR42852:SF13">
    <property type="entry name" value="PROTEIN DIPZ"/>
    <property type="match status" value="1"/>
</dbReference>
<dbReference type="InterPro" id="IPR000866">
    <property type="entry name" value="AhpC/TSA"/>
</dbReference>
<dbReference type="InterPro" id="IPR013766">
    <property type="entry name" value="Thioredoxin_domain"/>
</dbReference>
<dbReference type="GO" id="GO:0016491">
    <property type="term" value="F:oxidoreductase activity"/>
    <property type="evidence" value="ECO:0007669"/>
    <property type="project" value="InterPro"/>
</dbReference>
<dbReference type="AlphaFoldDB" id="A0A1D7QKY7"/>
<accession>A0A1D7QKY7</accession>
<organism evidence="3 4">
    <name type="scientific">Pedobacter steynii</name>
    <dbReference type="NCBI Taxonomy" id="430522"/>
    <lineage>
        <taxon>Bacteria</taxon>
        <taxon>Pseudomonadati</taxon>
        <taxon>Bacteroidota</taxon>
        <taxon>Sphingobacteriia</taxon>
        <taxon>Sphingobacteriales</taxon>
        <taxon>Sphingobacteriaceae</taxon>
        <taxon>Pedobacter</taxon>
    </lineage>
</organism>
<keyword evidence="4" id="KW-1185">Reference proteome</keyword>
<name>A0A1D7QKY7_9SPHI</name>
<dbReference type="PROSITE" id="PS00194">
    <property type="entry name" value="THIOREDOXIN_1"/>
    <property type="match status" value="1"/>
</dbReference>
<dbReference type="SUPFAM" id="SSF48452">
    <property type="entry name" value="TPR-like"/>
    <property type="match status" value="1"/>
</dbReference>
<dbReference type="InterPro" id="IPR050553">
    <property type="entry name" value="Thioredoxin_ResA/DsbE_sf"/>
</dbReference>
<proteinExistence type="predicted"/>
<dbReference type="Pfam" id="PF00578">
    <property type="entry name" value="AhpC-TSA"/>
    <property type="match status" value="1"/>
</dbReference>
<keyword evidence="1" id="KW-0676">Redox-active center</keyword>
<dbReference type="CDD" id="cd02966">
    <property type="entry name" value="TlpA_like_family"/>
    <property type="match status" value="1"/>
</dbReference>
<dbReference type="GO" id="GO:0016209">
    <property type="term" value="F:antioxidant activity"/>
    <property type="evidence" value="ECO:0007669"/>
    <property type="project" value="InterPro"/>
</dbReference>
<dbReference type="Proteomes" id="UP000094313">
    <property type="component" value="Chromosome"/>
</dbReference>
<dbReference type="Gene3D" id="3.40.30.10">
    <property type="entry name" value="Glutaredoxin"/>
    <property type="match status" value="1"/>
</dbReference>
<dbReference type="EMBL" id="CP017141">
    <property type="protein sequence ID" value="AOM79345.1"/>
    <property type="molecule type" value="Genomic_DNA"/>
</dbReference>
<dbReference type="PANTHER" id="PTHR42852">
    <property type="entry name" value="THIOL:DISULFIDE INTERCHANGE PROTEIN DSBE"/>
    <property type="match status" value="1"/>
</dbReference>
<protein>
    <recommendedName>
        <fullName evidence="2">Thioredoxin domain-containing protein</fullName>
    </recommendedName>
</protein>
<feature type="domain" description="Thioredoxin" evidence="2">
    <location>
        <begin position="298"/>
        <end position="452"/>
    </location>
</feature>
<dbReference type="InterPro" id="IPR011990">
    <property type="entry name" value="TPR-like_helical_dom_sf"/>
</dbReference>
<reference evidence="3 4" key="1">
    <citation type="submission" date="2016-08" db="EMBL/GenBank/DDBJ databases">
        <authorList>
            <person name="Seilhamer J.J."/>
        </authorList>
    </citation>
    <scope>NUCLEOTIDE SEQUENCE [LARGE SCALE GENOMIC DNA]</scope>
    <source>
        <strain evidence="3 4">DX4</strain>
    </source>
</reference>
<dbReference type="PROSITE" id="PS51352">
    <property type="entry name" value="THIOREDOXIN_2"/>
    <property type="match status" value="1"/>
</dbReference>
<dbReference type="KEGG" id="psty:BFS30_20535"/>